<dbReference type="CDD" id="cd05401">
    <property type="entry name" value="NT_GlnE_GlnD_like"/>
    <property type="match status" value="1"/>
</dbReference>
<feature type="domain" description="DUF294" evidence="2">
    <location>
        <begin position="209"/>
        <end position="351"/>
    </location>
</feature>
<evidence type="ECO:0000313" key="4">
    <source>
        <dbReference type="Proteomes" id="UP000693672"/>
    </source>
</evidence>
<protein>
    <recommendedName>
        <fullName evidence="5">Signal transduction protein</fullName>
    </recommendedName>
</protein>
<reference evidence="3" key="1">
    <citation type="submission" date="2021-06" db="EMBL/GenBank/DDBJ databases">
        <authorList>
            <person name="Criscuolo A."/>
        </authorList>
    </citation>
    <scope>NUCLEOTIDE SEQUENCE</scope>
    <source>
        <strain evidence="3">CIP111600</strain>
    </source>
</reference>
<dbReference type="InterPro" id="IPR005105">
    <property type="entry name" value="GlnD_Uridyltrans_N"/>
</dbReference>
<evidence type="ECO:0000259" key="2">
    <source>
        <dbReference type="Pfam" id="PF10335"/>
    </source>
</evidence>
<dbReference type="Pfam" id="PF10335">
    <property type="entry name" value="DUF294_C"/>
    <property type="match status" value="1"/>
</dbReference>
<dbReference type="Proteomes" id="UP000693672">
    <property type="component" value="Unassembled WGS sequence"/>
</dbReference>
<dbReference type="InterPro" id="IPR018821">
    <property type="entry name" value="DUF294_put_nucleoTrafse_sb-bd"/>
</dbReference>
<proteinExistence type="predicted"/>
<dbReference type="RefSeq" id="WP_218092455.1">
    <property type="nucleotide sequence ID" value="NZ_CAJVAS010000010.1"/>
</dbReference>
<dbReference type="Pfam" id="PF03445">
    <property type="entry name" value="DUF294"/>
    <property type="match status" value="1"/>
</dbReference>
<feature type="domain" description="Protein-PII uridylyltransferase N-terminal" evidence="1">
    <location>
        <begin position="48"/>
        <end position="170"/>
    </location>
</feature>
<evidence type="ECO:0008006" key="5">
    <source>
        <dbReference type="Google" id="ProtNLM"/>
    </source>
</evidence>
<comment type="caution">
    <text evidence="3">The sequence shown here is derived from an EMBL/GenBank/DDBJ whole genome shotgun (WGS) entry which is preliminary data.</text>
</comment>
<evidence type="ECO:0000313" key="3">
    <source>
        <dbReference type="EMBL" id="CAG7624965.1"/>
    </source>
</evidence>
<gene>
    <name evidence="3" type="ORF">PAESOLCIP111_02677</name>
</gene>
<accession>A0A916K151</accession>
<organism evidence="3 4">
    <name type="scientific">Paenibacillus solanacearum</name>
    <dbReference type="NCBI Taxonomy" id="2048548"/>
    <lineage>
        <taxon>Bacteria</taxon>
        <taxon>Bacillati</taxon>
        <taxon>Bacillota</taxon>
        <taxon>Bacilli</taxon>
        <taxon>Bacillales</taxon>
        <taxon>Paenibacillaceae</taxon>
        <taxon>Paenibacillus</taxon>
    </lineage>
</organism>
<sequence>MERHSSEWILQEIASARNISELRAFRGQAHEAFQRRLLFSSPLDWNRDTNAFHDAIIRQVVAWAERKLLDEGAGSPPLPYAFLLFGSGGRSEQTLWSDQDNGLVYADPQSEADRQAAETYYPRLAEAIYTLLLSAGYPPCSGGVICTNERWLKPLAAYRSMLLDWFGEPDWEHVRYLLITADLRAIYGDTSLADQIMDVFQQYLADKPEMLEYLLRNTLHHKVSIGLFGQLIKERYGEDAGGVDIKYGAYIPIVNGVRLLALEAGARCSSTEDRIRSLVSSQALEEELGDDFLEALAIALKLRSMTPYQIEDGHYTTRGKLSAEQLTKERASELKLCLRIGNDLQKYVKKRVHREL</sequence>
<dbReference type="AlphaFoldDB" id="A0A916K151"/>
<dbReference type="GO" id="GO:0008773">
    <property type="term" value="F:[protein-PII] uridylyltransferase activity"/>
    <property type="evidence" value="ECO:0007669"/>
    <property type="project" value="InterPro"/>
</dbReference>
<dbReference type="EMBL" id="CAJVAS010000010">
    <property type="protein sequence ID" value="CAG7624965.1"/>
    <property type="molecule type" value="Genomic_DNA"/>
</dbReference>
<name>A0A916K151_9BACL</name>
<evidence type="ECO:0000259" key="1">
    <source>
        <dbReference type="Pfam" id="PF03445"/>
    </source>
</evidence>
<keyword evidence="4" id="KW-1185">Reference proteome</keyword>